<comment type="caution">
    <text evidence="1">The sequence shown here is derived from an EMBL/GenBank/DDBJ whole genome shotgun (WGS) entry which is preliminary data.</text>
</comment>
<keyword evidence="2" id="KW-1185">Reference proteome</keyword>
<organism evidence="1 2">
    <name type="scientific">Meloidogyne enterolobii</name>
    <name type="common">Root-knot nematode worm</name>
    <name type="synonym">Meloidogyne mayaguensis</name>
    <dbReference type="NCBI Taxonomy" id="390850"/>
    <lineage>
        <taxon>Eukaryota</taxon>
        <taxon>Metazoa</taxon>
        <taxon>Ecdysozoa</taxon>
        <taxon>Nematoda</taxon>
        <taxon>Chromadorea</taxon>
        <taxon>Rhabditida</taxon>
        <taxon>Tylenchina</taxon>
        <taxon>Tylenchomorpha</taxon>
        <taxon>Tylenchoidea</taxon>
        <taxon>Meloidogynidae</taxon>
        <taxon>Meloidogyninae</taxon>
        <taxon>Meloidogyne</taxon>
    </lineage>
</organism>
<name>A0ACB0ZA29_MELEN</name>
<proteinExistence type="predicted"/>
<gene>
    <name evidence="1" type="ORF">MENTE1834_LOCUS22063</name>
</gene>
<accession>A0ACB0ZA29</accession>
<protein>
    <submittedName>
        <fullName evidence="1">Uncharacterized protein</fullName>
    </submittedName>
</protein>
<evidence type="ECO:0000313" key="2">
    <source>
        <dbReference type="Proteomes" id="UP001497535"/>
    </source>
</evidence>
<evidence type="ECO:0000313" key="1">
    <source>
        <dbReference type="EMBL" id="CAK5075271.1"/>
    </source>
</evidence>
<dbReference type="Proteomes" id="UP001497535">
    <property type="component" value="Unassembled WGS sequence"/>
</dbReference>
<dbReference type="EMBL" id="CAVMJV010000027">
    <property type="protein sequence ID" value="CAK5075271.1"/>
    <property type="molecule type" value="Genomic_DNA"/>
</dbReference>
<reference evidence="1" key="1">
    <citation type="submission" date="2023-11" db="EMBL/GenBank/DDBJ databases">
        <authorList>
            <person name="Poullet M."/>
        </authorList>
    </citation>
    <scope>NUCLEOTIDE SEQUENCE</scope>
    <source>
        <strain evidence="1">E1834</strain>
    </source>
</reference>
<sequence>MLFWFDDGPGTRKASTTLRSATTILPTLFASTLFVLVLLGQVNCEYNGPIGFYDHTLKDGQVTLAAGSDVADEDNIKKYTERAGSCDVRINDDGNVVVYYKGKNAAKNENTKKNGCALDLLTKHSDYIEFSVGVKNKDEIASCLKLCGNELEHNGDNQKNIEYNLLVYSLHNLSFSILFRIPFAYSYSTTKENITKLKKGPVYGDGGEKCVDEHCTRQGIKRCMQWTSLAIAWNICFKFGGSSEIEAQTHVKPIGLVRSWSASQTVGTFKNLIVYIVYDGEFGIRLEGDDRNSRNYAENKDIFCLAEGIAQPRTWKVNGSNPSKDQSYNRLLTFYLLPLNSMQVNNLFEPKDPVCDQLYIQFNKTDYKLLVADPKTMPDEPKTQPTKPPVKPTVKSTQKTTTTEPPSNNMVWVYVVGGVLFVVALIVAVFICFVVNKKKADPLKSGKGGVSTVAKSKVDEKTKEKTKVDEKTKSKVDEKTKTKVDEKTKMKEKPKAGQRK</sequence>